<comment type="caution">
    <text evidence="1">The sequence shown here is derived from an EMBL/GenBank/DDBJ whole genome shotgun (WGS) entry which is preliminary data.</text>
</comment>
<evidence type="ECO:0000313" key="2">
    <source>
        <dbReference type="Proteomes" id="UP000632766"/>
    </source>
</evidence>
<keyword evidence="2" id="KW-1185">Reference proteome</keyword>
<dbReference type="EMBL" id="JAECZC010000079">
    <property type="protein sequence ID" value="MBH8565957.1"/>
    <property type="molecule type" value="Genomic_DNA"/>
</dbReference>
<gene>
    <name evidence="1" type="ORF">I8748_27960</name>
</gene>
<protein>
    <submittedName>
        <fullName evidence="1">Uncharacterized protein</fullName>
    </submittedName>
</protein>
<proteinExistence type="predicted"/>
<evidence type="ECO:0000313" key="1">
    <source>
        <dbReference type="EMBL" id="MBH8565957.1"/>
    </source>
</evidence>
<name>A0A8J7HUS5_9NOST</name>
<reference evidence="1 2" key="1">
    <citation type="journal article" date="2021" name="Int. J. Syst. Evol. Microbiol.">
        <title>Amazonocrinis nigriterrae gen. nov., sp. nov., Atlanticothrix silvestris gen. nov., sp. nov. and Dendronalium phyllosphericum gen. nov., sp. nov., nostocacean cyanobacteria from Brazilian environments.</title>
        <authorList>
            <person name="Alvarenga D.O."/>
            <person name="Andreote A.P.D."/>
            <person name="Branco L.H.Z."/>
            <person name="Delbaje E."/>
            <person name="Cruz R.B."/>
            <person name="Varani A.M."/>
            <person name="Fiore M.F."/>
        </authorList>
    </citation>
    <scope>NUCLEOTIDE SEQUENCE [LARGE SCALE GENOMIC DNA]</scope>
    <source>
        <strain evidence="1 2">CENA67</strain>
    </source>
</reference>
<dbReference type="Proteomes" id="UP000632766">
    <property type="component" value="Unassembled WGS sequence"/>
</dbReference>
<dbReference type="AlphaFoldDB" id="A0A8J7HUS5"/>
<organism evidence="1 2">
    <name type="scientific">Amazonocrinis nigriterrae CENA67</name>
    <dbReference type="NCBI Taxonomy" id="2794033"/>
    <lineage>
        <taxon>Bacteria</taxon>
        <taxon>Bacillati</taxon>
        <taxon>Cyanobacteriota</taxon>
        <taxon>Cyanophyceae</taxon>
        <taxon>Nostocales</taxon>
        <taxon>Nostocaceae</taxon>
        <taxon>Amazonocrinis</taxon>
        <taxon>Amazonocrinis nigriterrae</taxon>
    </lineage>
</organism>
<accession>A0A8J7HUS5</accession>
<sequence>MTLQIKLLVALFDESPLDNALNVAKTSHLGQGFPPVVPDSPQRQRLRPKQVQKVWVFPQI</sequence>
<dbReference type="RefSeq" id="WP_214662786.1">
    <property type="nucleotide sequence ID" value="NZ_JAECZC010000079.1"/>
</dbReference>